<feature type="compositionally biased region" description="Low complexity" evidence="2">
    <location>
        <begin position="206"/>
        <end position="224"/>
    </location>
</feature>
<dbReference type="SUPFAM" id="SSF49764">
    <property type="entry name" value="HSP20-like chaperones"/>
    <property type="match status" value="1"/>
</dbReference>
<dbReference type="PROSITE" id="PS51203">
    <property type="entry name" value="CS"/>
    <property type="match status" value="1"/>
</dbReference>
<accession>U6N074</accession>
<sequence length="237" mass="25562">MAKETCTPECLWAERKPFVFLTVGVSSPENLKVNLQEKSLDFCCSKGDKQYHCHLDFPEPINVEESKYSTQRNVQFKLVKKEAKRWRRVCKEKQHFIKCDWSKWVDSEEEEGGPLGDFGDFDMDSMGFGGLGGAPQGPLDFGGLGEGGPLGGPLGGLDNEDSDDEADLRDLDAPLDQEGAPPAAAAAAAAAAAPGEQQQAEKEEGAPAAAAAAADEQQQKAQQQHNQDARPEANARS</sequence>
<dbReference type="InterPro" id="IPR007052">
    <property type="entry name" value="CS_dom"/>
</dbReference>
<protein>
    <submittedName>
        <fullName evidence="4">p23 co-chaperone, putative</fullName>
    </submittedName>
</protein>
<dbReference type="InterPro" id="IPR045250">
    <property type="entry name" value="p23-like"/>
</dbReference>
<dbReference type="Pfam" id="PF04969">
    <property type="entry name" value="CS"/>
    <property type="match status" value="1"/>
</dbReference>
<dbReference type="GO" id="GO:0051087">
    <property type="term" value="F:protein-folding chaperone binding"/>
    <property type="evidence" value="ECO:0007669"/>
    <property type="project" value="TreeGrafter"/>
</dbReference>
<dbReference type="CDD" id="cd06465">
    <property type="entry name" value="p23_hB-ind1_like"/>
    <property type="match status" value="1"/>
</dbReference>
<feature type="compositionally biased region" description="Gly residues" evidence="2">
    <location>
        <begin position="127"/>
        <end position="155"/>
    </location>
</feature>
<evidence type="ECO:0000256" key="1">
    <source>
        <dbReference type="ARBA" id="ARBA00025733"/>
    </source>
</evidence>
<dbReference type="AlphaFoldDB" id="U6N074"/>
<feature type="domain" description="CS" evidence="3">
    <location>
        <begin position="5"/>
        <end position="90"/>
    </location>
</feature>
<dbReference type="GeneID" id="25477734"/>
<reference evidence="4" key="2">
    <citation type="submission" date="2013-10" db="EMBL/GenBank/DDBJ databases">
        <authorList>
            <person name="Aslett M."/>
        </authorList>
    </citation>
    <scope>NUCLEOTIDE SEQUENCE [LARGE SCALE GENOMIC DNA]</scope>
    <source>
        <strain evidence="4">Houghton</strain>
    </source>
</reference>
<dbReference type="PANTHER" id="PTHR22932:SF1">
    <property type="entry name" value="CO-CHAPERONE PROTEIN DAF-41"/>
    <property type="match status" value="1"/>
</dbReference>
<feature type="compositionally biased region" description="Low complexity" evidence="2">
    <location>
        <begin position="174"/>
        <end position="198"/>
    </location>
</feature>
<evidence type="ECO:0000259" key="3">
    <source>
        <dbReference type="PROSITE" id="PS51203"/>
    </source>
</evidence>
<reference evidence="4" key="1">
    <citation type="submission" date="2013-10" db="EMBL/GenBank/DDBJ databases">
        <title>Genomic analysis of the causative agents of coccidiosis in chickens.</title>
        <authorList>
            <person name="Reid A.J."/>
            <person name="Blake D."/>
            <person name="Billington K."/>
            <person name="Browne H."/>
            <person name="Dunn M."/>
            <person name="Hung S."/>
            <person name="Kawahara F."/>
            <person name="Miranda-Saavedra D."/>
            <person name="Mourier T."/>
            <person name="Nagra H."/>
            <person name="Otto T.D."/>
            <person name="Rawlings N."/>
            <person name="Sanchez A."/>
            <person name="Sanders M."/>
            <person name="Subramaniam C."/>
            <person name="Tay Y."/>
            <person name="Dear P."/>
            <person name="Doerig C."/>
            <person name="Gruber A."/>
            <person name="Parkinson J."/>
            <person name="Shirley M."/>
            <person name="Wan K.L."/>
            <person name="Berriman M."/>
            <person name="Tomley F."/>
            <person name="Pain A."/>
        </authorList>
    </citation>
    <scope>NUCLEOTIDE SEQUENCE [LARGE SCALE GENOMIC DNA]</scope>
    <source>
        <strain evidence="4">Houghton</strain>
    </source>
</reference>
<keyword evidence="5" id="KW-1185">Reference proteome</keyword>
<proteinExistence type="inferred from homology"/>
<dbReference type="GO" id="GO:0005829">
    <property type="term" value="C:cytosol"/>
    <property type="evidence" value="ECO:0007669"/>
    <property type="project" value="TreeGrafter"/>
</dbReference>
<organism evidence="4 5">
    <name type="scientific">Eimeria necatrix</name>
    <dbReference type="NCBI Taxonomy" id="51315"/>
    <lineage>
        <taxon>Eukaryota</taxon>
        <taxon>Sar</taxon>
        <taxon>Alveolata</taxon>
        <taxon>Apicomplexa</taxon>
        <taxon>Conoidasida</taxon>
        <taxon>Coccidia</taxon>
        <taxon>Eucoccidiorida</taxon>
        <taxon>Eimeriorina</taxon>
        <taxon>Eimeriidae</taxon>
        <taxon>Eimeria</taxon>
    </lineage>
</organism>
<dbReference type="OrthoDB" id="1564555at2759"/>
<evidence type="ECO:0000256" key="2">
    <source>
        <dbReference type="SAM" id="MobiDB-lite"/>
    </source>
</evidence>
<dbReference type="InterPro" id="IPR008978">
    <property type="entry name" value="HSP20-like_chaperone"/>
</dbReference>
<evidence type="ECO:0000313" key="4">
    <source>
        <dbReference type="EMBL" id="CDJ69888.1"/>
    </source>
</evidence>
<dbReference type="Gene3D" id="2.60.40.790">
    <property type="match status" value="1"/>
</dbReference>
<dbReference type="GO" id="GO:0005634">
    <property type="term" value="C:nucleus"/>
    <property type="evidence" value="ECO:0007669"/>
    <property type="project" value="TreeGrafter"/>
</dbReference>
<dbReference type="VEuPathDB" id="ToxoDB:ENH_00076040"/>
<feature type="compositionally biased region" description="Basic and acidic residues" evidence="2">
    <location>
        <begin position="227"/>
        <end position="237"/>
    </location>
</feature>
<feature type="region of interest" description="Disordered" evidence="2">
    <location>
        <begin position="127"/>
        <end position="237"/>
    </location>
</feature>
<dbReference type="GO" id="GO:0006457">
    <property type="term" value="P:protein folding"/>
    <property type="evidence" value="ECO:0007669"/>
    <property type="project" value="TreeGrafter"/>
</dbReference>
<dbReference type="RefSeq" id="XP_013438354.1">
    <property type="nucleotide sequence ID" value="XM_013582900.1"/>
</dbReference>
<feature type="compositionally biased region" description="Acidic residues" evidence="2">
    <location>
        <begin position="158"/>
        <end position="167"/>
    </location>
</feature>
<dbReference type="GO" id="GO:0051131">
    <property type="term" value="P:chaperone-mediated protein complex assembly"/>
    <property type="evidence" value="ECO:0007669"/>
    <property type="project" value="TreeGrafter"/>
</dbReference>
<dbReference type="PANTHER" id="PTHR22932">
    <property type="entry name" value="TELOMERASE-BINDING PROTEIN P23 HSP90 CO-CHAPERONE"/>
    <property type="match status" value="1"/>
</dbReference>
<dbReference type="Proteomes" id="UP000030754">
    <property type="component" value="Unassembled WGS sequence"/>
</dbReference>
<name>U6N074_9EIME</name>
<dbReference type="GO" id="GO:0051879">
    <property type="term" value="F:Hsp90 protein binding"/>
    <property type="evidence" value="ECO:0007669"/>
    <property type="project" value="InterPro"/>
</dbReference>
<dbReference type="EMBL" id="HG725830">
    <property type="protein sequence ID" value="CDJ69888.1"/>
    <property type="molecule type" value="Genomic_DNA"/>
</dbReference>
<gene>
    <name evidence="4" type="ORF">ENH_00076040</name>
</gene>
<comment type="similarity">
    <text evidence="1">Belongs to the p23/wos2 family.</text>
</comment>
<evidence type="ECO:0000313" key="5">
    <source>
        <dbReference type="Proteomes" id="UP000030754"/>
    </source>
</evidence>